<dbReference type="EMBL" id="GBRH01192097">
    <property type="protein sequence ID" value="JAE05799.1"/>
    <property type="molecule type" value="Transcribed_RNA"/>
</dbReference>
<accession>A0A0A9F3K8</accession>
<organism evidence="1">
    <name type="scientific">Arundo donax</name>
    <name type="common">Giant reed</name>
    <name type="synonym">Donax arundinaceus</name>
    <dbReference type="NCBI Taxonomy" id="35708"/>
    <lineage>
        <taxon>Eukaryota</taxon>
        <taxon>Viridiplantae</taxon>
        <taxon>Streptophyta</taxon>
        <taxon>Embryophyta</taxon>
        <taxon>Tracheophyta</taxon>
        <taxon>Spermatophyta</taxon>
        <taxon>Magnoliopsida</taxon>
        <taxon>Liliopsida</taxon>
        <taxon>Poales</taxon>
        <taxon>Poaceae</taxon>
        <taxon>PACMAD clade</taxon>
        <taxon>Arundinoideae</taxon>
        <taxon>Arundineae</taxon>
        <taxon>Arundo</taxon>
    </lineage>
</organism>
<dbReference type="AntiFam" id="ANF00062">
    <property type="entry name" value="Shadow ORF (opposite ABC transporter protein)"/>
</dbReference>
<evidence type="ECO:0000313" key="1">
    <source>
        <dbReference type="EMBL" id="JAE05799.1"/>
    </source>
</evidence>
<reference evidence="1" key="2">
    <citation type="journal article" date="2015" name="Data Brief">
        <title>Shoot transcriptome of the giant reed, Arundo donax.</title>
        <authorList>
            <person name="Barrero R.A."/>
            <person name="Guerrero F.D."/>
            <person name="Moolhuijzen P."/>
            <person name="Goolsby J.A."/>
            <person name="Tidwell J."/>
            <person name="Bellgard S.E."/>
            <person name="Bellgard M.I."/>
        </authorList>
    </citation>
    <scope>NUCLEOTIDE SEQUENCE</scope>
    <source>
        <tissue evidence="1">Shoot tissue taken approximately 20 cm above the soil surface</tissue>
    </source>
</reference>
<sequence>MSCWCDPCSMILPSCSTEMTSAFLIVDSRCATITVVRFFITLSSAFCTTRSDSTSSALVASSRSRMAGSLTMARAIAMRCFCPPDSCTPRSPTLVRYPSGSELIKACAFASFAASTTSASVAPSLPYRMLS</sequence>
<protein>
    <submittedName>
        <fullName evidence="1">Uncharacterized protein</fullName>
    </submittedName>
</protein>
<name>A0A0A9F3K8_ARUDO</name>
<proteinExistence type="predicted"/>
<reference evidence="1" key="1">
    <citation type="submission" date="2014-09" db="EMBL/GenBank/DDBJ databases">
        <authorList>
            <person name="Magalhaes I.L.F."/>
            <person name="Oliveira U."/>
            <person name="Santos F.R."/>
            <person name="Vidigal T.H.D.A."/>
            <person name="Brescovit A.D."/>
            <person name="Santos A.J."/>
        </authorList>
    </citation>
    <scope>NUCLEOTIDE SEQUENCE</scope>
    <source>
        <tissue evidence="1">Shoot tissue taken approximately 20 cm above the soil surface</tissue>
    </source>
</reference>
<dbReference type="AlphaFoldDB" id="A0A0A9F3K8"/>